<dbReference type="Gene3D" id="3.30.420.10">
    <property type="entry name" value="Ribonuclease H-like superfamily/Ribonuclease H"/>
    <property type="match status" value="1"/>
</dbReference>
<dbReference type="SUPFAM" id="SSF53098">
    <property type="entry name" value="Ribonuclease H-like"/>
    <property type="match status" value="1"/>
</dbReference>
<dbReference type="GeneID" id="92005532"/>
<name>A0ABR3CSH6_9PEZI</name>
<keyword evidence="4" id="KW-1185">Reference proteome</keyword>
<feature type="region of interest" description="Disordered" evidence="1">
    <location>
        <begin position="139"/>
        <end position="165"/>
    </location>
</feature>
<accession>A0ABR3CSH6</accession>
<feature type="compositionally biased region" description="Basic and acidic residues" evidence="1">
    <location>
        <begin position="355"/>
        <end position="380"/>
    </location>
</feature>
<feature type="region of interest" description="Disordered" evidence="1">
    <location>
        <begin position="417"/>
        <end position="513"/>
    </location>
</feature>
<feature type="compositionally biased region" description="Basic and acidic residues" evidence="1">
    <location>
        <begin position="148"/>
        <end position="158"/>
    </location>
</feature>
<dbReference type="Pfam" id="PF00075">
    <property type="entry name" value="RNase_H"/>
    <property type="match status" value="1"/>
</dbReference>
<feature type="domain" description="RNase H type-1" evidence="2">
    <location>
        <begin position="111"/>
        <end position="304"/>
    </location>
</feature>
<evidence type="ECO:0000256" key="1">
    <source>
        <dbReference type="SAM" id="MobiDB-lite"/>
    </source>
</evidence>
<evidence type="ECO:0000259" key="2">
    <source>
        <dbReference type="PROSITE" id="PS50879"/>
    </source>
</evidence>
<protein>
    <recommendedName>
        <fullName evidence="2">RNase H type-1 domain-containing protein</fullName>
    </recommendedName>
</protein>
<feature type="compositionally biased region" description="Basic and acidic residues" evidence="1">
    <location>
        <begin position="495"/>
        <end position="513"/>
    </location>
</feature>
<feature type="compositionally biased region" description="Basic and acidic residues" evidence="1">
    <location>
        <begin position="317"/>
        <end position="328"/>
    </location>
</feature>
<organism evidence="3 4">
    <name type="scientific">Diplodia seriata</name>
    <dbReference type="NCBI Taxonomy" id="420778"/>
    <lineage>
        <taxon>Eukaryota</taxon>
        <taxon>Fungi</taxon>
        <taxon>Dikarya</taxon>
        <taxon>Ascomycota</taxon>
        <taxon>Pezizomycotina</taxon>
        <taxon>Dothideomycetes</taxon>
        <taxon>Dothideomycetes incertae sedis</taxon>
        <taxon>Botryosphaeriales</taxon>
        <taxon>Botryosphaeriaceae</taxon>
        <taxon>Diplodia</taxon>
    </lineage>
</organism>
<feature type="region of interest" description="Disordered" evidence="1">
    <location>
        <begin position="317"/>
        <end position="398"/>
    </location>
</feature>
<feature type="compositionally biased region" description="Basic and acidic residues" evidence="1">
    <location>
        <begin position="473"/>
        <end position="483"/>
    </location>
</feature>
<dbReference type="EMBL" id="JAJVCZ030000002">
    <property type="protein sequence ID" value="KAL0262479.1"/>
    <property type="molecule type" value="Genomic_DNA"/>
</dbReference>
<feature type="region of interest" description="Disordered" evidence="1">
    <location>
        <begin position="17"/>
        <end position="42"/>
    </location>
</feature>
<dbReference type="Proteomes" id="UP001430584">
    <property type="component" value="Unassembled WGS sequence"/>
</dbReference>
<dbReference type="RefSeq" id="XP_066635508.1">
    <property type="nucleotide sequence ID" value="XM_066772941.1"/>
</dbReference>
<sequence>MDLEPIMARTDELKELEKEMDHKDRTVSDDLDGNESCSDDGWMQFPLTLNEEVEEGEIEEGKVEEDMFGKSRPISRFRVPRSIGRFKGRVFLRSHDEALKFADKYSQRREADGILALFTDGSASEPRFVINKNTPAVSPVSPISPSSDKMDIDGDTTAKKKKKKSGPRWCSCSAVYRPKPNDLFWERRGFELPSHIEGNTDAELAGLTHALEIAHDVFANDAAVRTVLVFCDSALLLRRLTTLATETDPHGMPNWNATYLHLLLDYADLLTSVYDKDVQLHWVPAHAGALGNEIADRTAHECRPDVRDPVAHPVVGAHERRLAAHNRDGQSSSSRRRPRPHRASVLRLARLPKLRIPDFDPRLPESSRDRRPADAGDHQHGTRRSAHGRHNSFGSYSAGGIRVTGANASPVAITGHHHSRAGSYSGGSYSGAPHHVTGVNASPVATVHHHHDRTDSRSSAPHVTGANASPVLDLHRSRTSERRASKKAYRLGSALDHHGSRSGRHYWDRDRPV</sequence>
<evidence type="ECO:0000313" key="3">
    <source>
        <dbReference type="EMBL" id="KAL0262479.1"/>
    </source>
</evidence>
<dbReference type="InterPro" id="IPR002156">
    <property type="entry name" value="RNaseH_domain"/>
</dbReference>
<proteinExistence type="predicted"/>
<gene>
    <name evidence="3" type="ORF">SLS55_001447</name>
</gene>
<dbReference type="PROSITE" id="PS50879">
    <property type="entry name" value="RNASE_H_1"/>
    <property type="match status" value="1"/>
</dbReference>
<feature type="compositionally biased region" description="Basic residues" evidence="1">
    <location>
        <begin position="334"/>
        <end position="344"/>
    </location>
</feature>
<dbReference type="InterPro" id="IPR012337">
    <property type="entry name" value="RNaseH-like_sf"/>
</dbReference>
<feature type="compositionally biased region" description="Basic residues" evidence="1">
    <location>
        <begin position="381"/>
        <end position="390"/>
    </location>
</feature>
<dbReference type="InterPro" id="IPR036397">
    <property type="entry name" value="RNaseH_sf"/>
</dbReference>
<evidence type="ECO:0000313" key="4">
    <source>
        <dbReference type="Proteomes" id="UP001430584"/>
    </source>
</evidence>
<comment type="caution">
    <text evidence="3">The sequence shown here is derived from an EMBL/GenBank/DDBJ whole genome shotgun (WGS) entry which is preliminary data.</text>
</comment>
<feature type="compositionally biased region" description="Basic and acidic residues" evidence="1">
    <location>
        <begin position="17"/>
        <end position="28"/>
    </location>
</feature>
<reference evidence="3 4" key="1">
    <citation type="submission" date="2024-02" db="EMBL/GenBank/DDBJ databases">
        <title>De novo assembly and annotation of 12 fungi associated with fruit tree decline syndrome in Ontario, Canada.</title>
        <authorList>
            <person name="Sulman M."/>
            <person name="Ellouze W."/>
            <person name="Ilyukhin E."/>
        </authorList>
    </citation>
    <scope>NUCLEOTIDE SEQUENCE [LARGE SCALE GENOMIC DNA]</scope>
    <source>
        <strain evidence="3 4">FDS-637</strain>
    </source>
</reference>